<feature type="compositionally biased region" description="Low complexity" evidence="1">
    <location>
        <begin position="527"/>
        <end position="536"/>
    </location>
</feature>
<feature type="compositionally biased region" description="Basic and acidic residues" evidence="1">
    <location>
        <begin position="498"/>
        <end position="508"/>
    </location>
</feature>
<accession>A0A1E3BDR4</accession>
<feature type="region of interest" description="Disordered" evidence="1">
    <location>
        <begin position="101"/>
        <end position="120"/>
    </location>
</feature>
<name>A0A1E3BDR4_ASPCR</name>
<keyword evidence="3" id="KW-1185">Reference proteome</keyword>
<feature type="compositionally biased region" description="Low complexity" evidence="1">
    <location>
        <begin position="278"/>
        <end position="290"/>
    </location>
</feature>
<evidence type="ECO:0000313" key="2">
    <source>
        <dbReference type="EMBL" id="ODM18536.1"/>
    </source>
</evidence>
<comment type="caution">
    <text evidence="2">The sequence shown here is derived from an EMBL/GenBank/DDBJ whole genome shotgun (WGS) entry which is preliminary data.</text>
</comment>
<feature type="compositionally biased region" description="Polar residues" evidence="1">
    <location>
        <begin position="247"/>
        <end position="257"/>
    </location>
</feature>
<feature type="compositionally biased region" description="Pro residues" evidence="1">
    <location>
        <begin position="419"/>
        <end position="430"/>
    </location>
</feature>
<feature type="compositionally biased region" description="Pro residues" evidence="1">
    <location>
        <begin position="207"/>
        <end position="218"/>
    </location>
</feature>
<dbReference type="OrthoDB" id="4225515at2759"/>
<protein>
    <submittedName>
        <fullName evidence="2">Uncharacterized protein</fullName>
    </submittedName>
</protein>
<organism evidence="2 3">
    <name type="scientific">Aspergillus cristatus</name>
    <name type="common">Chinese Fuzhuan brick tea-fermentation fungus</name>
    <name type="synonym">Eurotium cristatum</name>
    <dbReference type="NCBI Taxonomy" id="573508"/>
    <lineage>
        <taxon>Eukaryota</taxon>
        <taxon>Fungi</taxon>
        <taxon>Dikarya</taxon>
        <taxon>Ascomycota</taxon>
        <taxon>Pezizomycotina</taxon>
        <taxon>Eurotiomycetes</taxon>
        <taxon>Eurotiomycetidae</taxon>
        <taxon>Eurotiales</taxon>
        <taxon>Aspergillaceae</taxon>
        <taxon>Aspergillus</taxon>
        <taxon>Aspergillus subgen. Aspergillus</taxon>
    </lineage>
</organism>
<sequence length="610" mass="67726">MAAIQAHSLPSDFGALRSDNKSQLTTCTPYSSPVKQRGSSCYLPQRGTQVLEESNTDPFYLEQTLRDSCQPGQRDVHCCETTDHQYFTLSSVNKRREYHYPNPVRREPAGPRSNFYDNTKGNRNTLSVVELEHRVGLQQIAAQHGLERQHIHCKQGSFSSGTSELTPDLTPSSSFSSNYSLVRDQHISFEPQRITSESGSHLYLTPCTPPPIRPPPTTALPSLPSTPRPQQTPTRNSKGTARPANDPTETLTMQNEDPQVRYNRLGKPLPTLPNIARNGQKTKTTQNGTQRPQIEPSMISPPSLINPVTMEPHTTHFDQAFFIPANDCPSPVPSPGRNSTSSRLAREVTNTSPSREKERPWTARSEAYCEQSVWESDSDSESIGPKSLSKKPIDTLRKVRSRVHLRVARSAPRLNGAPSLPPPVPSPPTDGAPLEKFPSMPDHPVQQPLHPPPPPLPPGSSATARKPALQNRSSKDIFHPNAQTLRLVAPSTTSLVRPDSRKDKEKESLPATPTTATTKTSEHDMDSAAAAAFQAQSRRRQRSRSPTSPATTGFADKEKLRTLCREERTEHTLHSSLALGRRPLYRRFWESLRILSCHGDMSPKPTRKSF</sequence>
<dbReference type="EMBL" id="JXNT01000006">
    <property type="protein sequence ID" value="ODM18536.1"/>
    <property type="molecule type" value="Genomic_DNA"/>
</dbReference>
<feature type="compositionally biased region" description="Low complexity" evidence="1">
    <location>
        <begin position="219"/>
        <end position="235"/>
    </location>
</feature>
<feature type="region of interest" description="Disordered" evidence="1">
    <location>
        <begin position="326"/>
        <end position="395"/>
    </location>
</feature>
<gene>
    <name evidence="2" type="ORF">SI65_06408</name>
</gene>
<dbReference type="AlphaFoldDB" id="A0A1E3BDR4"/>
<feature type="region of interest" description="Disordered" evidence="1">
    <location>
        <begin position="158"/>
        <end position="177"/>
    </location>
</feature>
<evidence type="ECO:0000313" key="3">
    <source>
        <dbReference type="Proteomes" id="UP000094569"/>
    </source>
</evidence>
<proteinExistence type="predicted"/>
<dbReference type="VEuPathDB" id="FungiDB:SI65_06408"/>
<reference evidence="2 3" key="1">
    <citation type="journal article" date="2016" name="BMC Genomics">
        <title>Comparative genomic and transcriptomic analyses of the Fuzhuan brick tea-fermentation fungus Aspergillus cristatus.</title>
        <authorList>
            <person name="Ge Y."/>
            <person name="Wang Y."/>
            <person name="Liu Y."/>
            <person name="Tan Y."/>
            <person name="Ren X."/>
            <person name="Zhang X."/>
            <person name="Hyde K.D."/>
            <person name="Liu Y."/>
            <person name="Liu Z."/>
        </authorList>
    </citation>
    <scope>NUCLEOTIDE SEQUENCE [LARGE SCALE GENOMIC DNA]</scope>
    <source>
        <strain evidence="2 3">GZAAS20.1005</strain>
    </source>
</reference>
<feature type="region of interest" description="Disordered" evidence="1">
    <location>
        <begin position="407"/>
        <end position="559"/>
    </location>
</feature>
<feature type="region of interest" description="Disordered" evidence="1">
    <location>
        <begin position="200"/>
        <end position="301"/>
    </location>
</feature>
<evidence type="ECO:0000256" key="1">
    <source>
        <dbReference type="SAM" id="MobiDB-lite"/>
    </source>
</evidence>
<feature type="compositionally biased region" description="Pro residues" evidence="1">
    <location>
        <begin position="449"/>
        <end position="458"/>
    </location>
</feature>
<feature type="compositionally biased region" description="Low complexity" evidence="1">
    <location>
        <begin position="510"/>
        <end position="519"/>
    </location>
</feature>
<dbReference type="Proteomes" id="UP000094569">
    <property type="component" value="Unassembled WGS sequence"/>
</dbReference>
<feature type="compositionally biased region" description="Polar residues" evidence="1">
    <location>
        <begin position="336"/>
        <end position="353"/>
    </location>
</feature>